<comment type="caution">
    <text evidence="1">The sequence shown here is derived from an EMBL/GenBank/DDBJ whole genome shotgun (WGS) entry which is preliminary data.</text>
</comment>
<proteinExistence type="predicted"/>
<evidence type="ECO:0000313" key="2">
    <source>
        <dbReference type="Proteomes" id="UP001206925"/>
    </source>
</evidence>
<keyword evidence="2" id="KW-1185">Reference proteome</keyword>
<dbReference type="PANTHER" id="PTHR32278">
    <property type="entry name" value="F-BOX DOMAIN-CONTAINING PROTEIN"/>
    <property type="match status" value="1"/>
</dbReference>
<protein>
    <submittedName>
        <fullName evidence="1">Uncharacterized protein</fullName>
    </submittedName>
</protein>
<dbReference type="Pfam" id="PF14299">
    <property type="entry name" value="PP2"/>
    <property type="match status" value="1"/>
</dbReference>
<dbReference type="EMBL" id="JAMZMK010000976">
    <property type="protein sequence ID" value="KAI7755607.1"/>
    <property type="molecule type" value="Genomic_DNA"/>
</dbReference>
<dbReference type="PANTHER" id="PTHR32278:SF15">
    <property type="entry name" value="F-BOX PROTEIN PP2-B13-RELATED"/>
    <property type="match status" value="1"/>
</dbReference>
<gene>
    <name evidence="1" type="ORF">M8C21_016680</name>
</gene>
<dbReference type="AlphaFoldDB" id="A0AAD5GU25"/>
<dbReference type="Proteomes" id="UP001206925">
    <property type="component" value="Unassembled WGS sequence"/>
</dbReference>
<dbReference type="InterPro" id="IPR025886">
    <property type="entry name" value="PP2-like"/>
</dbReference>
<organism evidence="1 2">
    <name type="scientific">Ambrosia artemisiifolia</name>
    <name type="common">Common ragweed</name>
    <dbReference type="NCBI Taxonomy" id="4212"/>
    <lineage>
        <taxon>Eukaryota</taxon>
        <taxon>Viridiplantae</taxon>
        <taxon>Streptophyta</taxon>
        <taxon>Embryophyta</taxon>
        <taxon>Tracheophyta</taxon>
        <taxon>Spermatophyta</taxon>
        <taxon>Magnoliopsida</taxon>
        <taxon>eudicotyledons</taxon>
        <taxon>Gunneridae</taxon>
        <taxon>Pentapetalae</taxon>
        <taxon>asterids</taxon>
        <taxon>campanulids</taxon>
        <taxon>Asterales</taxon>
        <taxon>Asteraceae</taxon>
        <taxon>Asteroideae</taxon>
        <taxon>Heliantheae alliance</taxon>
        <taxon>Heliantheae</taxon>
        <taxon>Ambrosia</taxon>
    </lineage>
</organism>
<evidence type="ECO:0000313" key="1">
    <source>
        <dbReference type="EMBL" id="KAI7755607.1"/>
    </source>
</evidence>
<name>A0AAD5GU25_AMBAR</name>
<reference evidence="1" key="1">
    <citation type="submission" date="2022-06" db="EMBL/GenBank/DDBJ databases">
        <title>Uncovering the hologenomic basis of an extraordinary plant invasion.</title>
        <authorList>
            <person name="Bieker V.C."/>
            <person name="Martin M.D."/>
            <person name="Gilbert T."/>
            <person name="Hodgins K."/>
            <person name="Battlay P."/>
            <person name="Petersen B."/>
            <person name="Wilson J."/>
        </authorList>
    </citation>
    <scope>NUCLEOTIDE SEQUENCE</scope>
    <source>
        <strain evidence="1">AA19_3_7</strain>
        <tissue evidence="1">Leaf</tissue>
    </source>
</reference>
<accession>A0AAD5GU25</accession>
<sequence>MLYESEDYEIWEPKLPKDYKEIIHSISKHLEINNSLETKKDIYNMLTKGVLLQDIKVLFSLGSKGERNELVSARMFSRKNHTAHKWLSVPESRFPKVLRMHDSSNLKIQIKIRTQFLPPSANYKVFIIFRFCTPIKSRAKRIYVNLKYKMGNETMHSYFATWREDGWMTIELFRFLNHKKDTDFEVLLESFSRCYSGRHSVKHGGIRKLKEVQQVIKSKSKMDKLSSSKMKVKKDHMTWFSLSEIKREKNEMLSAEKVVYNSSDVAIQSSIMARV</sequence>